<evidence type="ECO:0000313" key="4">
    <source>
        <dbReference type="Proteomes" id="UP000254492"/>
    </source>
</evidence>
<accession>A0ABX9I9J5</accession>
<organism evidence="3 4">
    <name type="scientific">Weissella thailandensis</name>
    <dbReference type="NCBI Taxonomy" id="89061"/>
    <lineage>
        <taxon>Bacteria</taxon>
        <taxon>Bacillati</taxon>
        <taxon>Bacillota</taxon>
        <taxon>Bacilli</taxon>
        <taxon>Lactobacillales</taxon>
        <taxon>Lactobacillaceae</taxon>
        <taxon>Weissella</taxon>
    </lineage>
</organism>
<dbReference type="InterPro" id="IPR038417">
    <property type="entry name" value="Alpga-gal_N_sf"/>
</dbReference>
<dbReference type="InterPro" id="IPR017853">
    <property type="entry name" value="GH"/>
</dbReference>
<dbReference type="InterPro" id="IPR013785">
    <property type="entry name" value="Aldolase_TIM"/>
</dbReference>
<evidence type="ECO:0000313" key="3">
    <source>
        <dbReference type="EMBL" id="RDS59981.1"/>
    </source>
</evidence>
<keyword evidence="4" id="KW-1185">Reference proteome</keyword>
<protein>
    <submittedName>
        <fullName evidence="3">Alpha-galactosidase</fullName>
    </submittedName>
</protein>
<dbReference type="RefSeq" id="WP_115470633.1">
    <property type="nucleotide sequence ID" value="NZ_BJEC01000003.1"/>
</dbReference>
<dbReference type="PANTHER" id="PTHR43053">
    <property type="entry name" value="GLYCOSIDASE FAMILY 31"/>
    <property type="match status" value="1"/>
</dbReference>
<dbReference type="Proteomes" id="UP000254492">
    <property type="component" value="Unassembled WGS sequence"/>
</dbReference>
<dbReference type="CDD" id="cd14791">
    <property type="entry name" value="GH36"/>
    <property type="match status" value="1"/>
</dbReference>
<dbReference type="Gene3D" id="2.70.98.60">
    <property type="entry name" value="alpha-galactosidase from lactobacil brevis"/>
    <property type="match status" value="1"/>
</dbReference>
<evidence type="ECO:0000256" key="2">
    <source>
        <dbReference type="ARBA" id="ARBA00023295"/>
    </source>
</evidence>
<comment type="caution">
    <text evidence="3">The sequence shown here is derived from an EMBL/GenBank/DDBJ whole genome shotgun (WGS) entry which is preliminary data.</text>
</comment>
<dbReference type="EMBL" id="QRAY01000004">
    <property type="protein sequence ID" value="RDS59981.1"/>
    <property type="molecule type" value="Genomic_DNA"/>
</dbReference>
<dbReference type="Gene3D" id="3.20.20.70">
    <property type="entry name" value="Aldolase class I"/>
    <property type="match status" value="1"/>
</dbReference>
<name>A0ABX9I9J5_9LACO</name>
<keyword evidence="2" id="KW-0326">Glycosidase</keyword>
<sequence length="704" mass="80643">MTYITVTTKQAKLKFEVLDNQKVALIQVNSNDLSALTEQQKQQLTITEVQVTGENFHHKGLNFVNTTPGVNLVYQSYQVDELASGKLLKITTQAKKQQLVVENYYQLFDETAIIKSWVAIHNMGNDNVGIEYVSSFAMTGINQGNDIEGNFAINNLLYKPHNNWQAEAQWQQQTLKEAGLDYWTDIVDDQQNSTKRISVTNNSSWSASEFSPNGILTNTVTNQSAIWQIENNGAWHYEFTDSGNGELLTLLLSGPEELDNHWWKNLQPGESFETVKVAFGQVMGDYEKAIEEMTKYRRLIRRTNYDNQKLPVIFNDYMNGLMGDPTEEKERPLIDAAAEIGCDYFVIDCGWYADGYWWDSVGEWLPSDERFPNGITTVIQYIRDKGLVPGLWLEIEVVGINSPLANKLPDDWFFMRHGKRIIDCDRYHLDFRNPEVRQFADKVIKRLVEDYGVGYIKMDYNITTGIGTETNADSVGDGLLNHNRAYLQWLDDVFTRYPDLVIENCGSGGMRHDYAMLQRHSIQSMTDQKDYVRNGNIAAVGSSVVTPEQCAIWSYPLQKGDKEEVIFNMVNAMLVRIHQSGLLNQIDQERLDLVAEGIQVYKAYREKIPMMVPVWPEMLSHLDDEWYSFGLKGDHELYLAVWHGIGDVTSHQLSLAKYGDIQKVTQIYPSVDEDDNSQCQFKDGQLSVNFNHEKMARLYHVTFN</sequence>
<keyword evidence="1" id="KW-0378">Hydrolase</keyword>
<evidence type="ECO:0000256" key="1">
    <source>
        <dbReference type="ARBA" id="ARBA00022801"/>
    </source>
</evidence>
<dbReference type="PANTHER" id="PTHR43053:SF3">
    <property type="entry name" value="ALPHA-GALACTOSIDASE C-RELATED"/>
    <property type="match status" value="1"/>
</dbReference>
<dbReference type="PRINTS" id="PR00743">
    <property type="entry name" value="GLHYDRLASE36"/>
</dbReference>
<reference evidence="3 4" key="1">
    <citation type="submission" date="2018-07" db="EMBL/GenBank/DDBJ databases">
        <title>Genome-based reclassification of Weissella jogaejeotgali as Weissella thailandensis.</title>
        <authorList>
            <person name="Chun J."/>
            <person name="Kim B.-Y."/>
            <person name="Kwak M.-J."/>
        </authorList>
    </citation>
    <scope>NUCLEOTIDE SEQUENCE [LARGE SCALE GENOMIC DNA]</scope>
    <source>
        <strain evidence="3 4">KCTC 3751</strain>
    </source>
</reference>
<dbReference type="SUPFAM" id="SSF51445">
    <property type="entry name" value="(Trans)glycosidases"/>
    <property type="match status" value="1"/>
</dbReference>
<dbReference type="InterPro" id="IPR050985">
    <property type="entry name" value="Alpha-glycosidase_related"/>
</dbReference>
<proteinExistence type="predicted"/>
<dbReference type="InterPro" id="IPR002252">
    <property type="entry name" value="Glyco_hydro_36"/>
</dbReference>
<dbReference type="Pfam" id="PF02065">
    <property type="entry name" value="Melibiase"/>
    <property type="match status" value="1"/>
</dbReference>
<gene>
    <name evidence="3" type="ORF">DWV05_03005</name>
</gene>